<dbReference type="Proteomes" id="UP000002432">
    <property type="component" value="Chromosome"/>
</dbReference>
<feature type="chain" id="PRO_5004191887" description="Sortilin N-terminal domain-containing protein" evidence="3">
    <location>
        <begin position="23"/>
        <end position="1054"/>
    </location>
</feature>
<keyword evidence="6" id="KW-1185">Reference proteome</keyword>
<dbReference type="GO" id="GO:0010411">
    <property type="term" value="P:xyloglucan metabolic process"/>
    <property type="evidence" value="ECO:0007669"/>
    <property type="project" value="TreeGrafter"/>
</dbReference>
<dbReference type="PANTHER" id="PTHR43739:SF5">
    <property type="entry name" value="EXO-ALPHA-SIALIDASE"/>
    <property type="match status" value="1"/>
</dbReference>
<organism evidence="5 6">
    <name type="scientific">Koribacter versatilis (strain Ellin345)</name>
    <dbReference type="NCBI Taxonomy" id="204669"/>
    <lineage>
        <taxon>Bacteria</taxon>
        <taxon>Pseudomonadati</taxon>
        <taxon>Acidobacteriota</taxon>
        <taxon>Terriglobia</taxon>
        <taxon>Terriglobales</taxon>
        <taxon>Candidatus Korobacteraceae</taxon>
        <taxon>Candidatus Korobacter</taxon>
    </lineage>
</organism>
<dbReference type="SUPFAM" id="SSF50939">
    <property type="entry name" value="Sialidases"/>
    <property type="match status" value="1"/>
</dbReference>
<dbReference type="InterPro" id="IPR031778">
    <property type="entry name" value="Sortilin_N"/>
</dbReference>
<evidence type="ECO:0000256" key="1">
    <source>
        <dbReference type="ARBA" id="ARBA00022737"/>
    </source>
</evidence>
<protein>
    <recommendedName>
        <fullName evidence="4">Sortilin N-terminal domain-containing protein</fullName>
    </recommendedName>
</protein>
<name>Q1IR74_KORVE</name>
<dbReference type="HOGENOM" id="CLU_004847_0_0_0"/>
<evidence type="ECO:0000256" key="2">
    <source>
        <dbReference type="SAM" id="MobiDB-lite"/>
    </source>
</evidence>
<dbReference type="KEGG" id="aba:Acid345_1624"/>
<dbReference type="STRING" id="204669.Acid345_1624"/>
<dbReference type="RefSeq" id="WP_011522428.1">
    <property type="nucleotide sequence ID" value="NC_008009.1"/>
</dbReference>
<dbReference type="InterPro" id="IPR052025">
    <property type="entry name" value="Xyloglucanase_GH74"/>
</dbReference>
<proteinExistence type="predicted"/>
<feature type="domain" description="Sortilin N-terminal" evidence="4">
    <location>
        <begin position="67"/>
        <end position="188"/>
    </location>
</feature>
<reference evidence="5 6" key="1">
    <citation type="journal article" date="2009" name="Appl. Environ. Microbiol.">
        <title>Three genomes from the phylum Acidobacteria provide insight into the lifestyles of these microorganisms in soils.</title>
        <authorList>
            <person name="Ward N.L."/>
            <person name="Challacombe J.F."/>
            <person name="Janssen P.H."/>
            <person name="Henrissat B."/>
            <person name="Coutinho P.M."/>
            <person name="Wu M."/>
            <person name="Xie G."/>
            <person name="Haft D.H."/>
            <person name="Sait M."/>
            <person name="Badger J."/>
            <person name="Barabote R.D."/>
            <person name="Bradley B."/>
            <person name="Brettin T.S."/>
            <person name="Brinkac L.M."/>
            <person name="Bruce D."/>
            <person name="Creasy T."/>
            <person name="Daugherty S.C."/>
            <person name="Davidsen T.M."/>
            <person name="DeBoy R.T."/>
            <person name="Detter J.C."/>
            <person name="Dodson R.J."/>
            <person name="Durkin A.S."/>
            <person name="Ganapathy A."/>
            <person name="Gwinn-Giglio M."/>
            <person name="Han C.S."/>
            <person name="Khouri H."/>
            <person name="Kiss H."/>
            <person name="Kothari S.P."/>
            <person name="Madupu R."/>
            <person name="Nelson K.E."/>
            <person name="Nelson W.C."/>
            <person name="Paulsen I."/>
            <person name="Penn K."/>
            <person name="Ren Q."/>
            <person name="Rosovitz M.J."/>
            <person name="Selengut J.D."/>
            <person name="Shrivastava S."/>
            <person name="Sullivan S.A."/>
            <person name="Tapia R."/>
            <person name="Thompson L.S."/>
            <person name="Watkins K.L."/>
            <person name="Yang Q."/>
            <person name="Yu C."/>
            <person name="Zafar N."/>
            <person name="Zhou L."/>
            <person name="Kuske C.R."/>
        </authorList>
    </citation>
    <scope>NUCLEOTIDE SEQUENCE [LARGE SCALE GENOMIC DNA]</scope>
    <source>
        <strain evidence="5 6">Ellin345</strain>
    </source>
</reference>
<dbReference type="SUPFAM" id="SSF110296">
    <property type="entry name" value="Oligoxyloglucan reducing end-specific cellobiohydrolase"/>
    <property type="match status" value="1"/>
</dbReference>
<dbReference type="AlphaFoldDB" id="Q1IR74"/>
<feature type="signal peptide" evidence="3">
    <location>
        <begin position="1"/>
        <end position="22"/>
    </location>
</feature>
<keyword evidence="1" id="KW-0677">Repeat</keyword>
<accession>Q1IR74</accession>
<feature type="compositionally biased region" description="Basic and acidic residues" evidence="2">
    <location>
        <begin position="1041"/>
        <end position="1054"/>
    </location>
</feature>
<sequence length="1054" mass="115672">MIRLRKHFSVLLFSLLSSLVIAQQLPDMSQAWHWRPIGPLRGGRTRSVAGIPNQPNVFYIGVVNGGVWRTNDYGRTWDSIFDSQPTQSIGAIAVAPSDPKVIYVASGEGLHRPDLSVGDGIYKSTDAGKTWTHLGLRDGQQIPALAVDPRDPNKLLVAVAGHPYGPNPERGVFRSTDGGQTFQKVLYKDENVGASDVQIDPSNPDIVYAGLWESREGPWENGQWNGTGGGIYKSTDGGQTWNQLAGGLPDGIIQVYVAISPSSPNRLYASVATKAGVHIYGSKDAGTTWTTVTDDARPEQRIGGGDLPVPKVDPRDPETLYMTSTVTWKSTDSGKTWIGFRGAPGGDDYQNIWINPNDPKIICIVSDQGAIVTVNGGESWSSWYNQPTAQMYHVNTDNAFPYRVCSGQQESGSACVSSRGDDGQITFREWHPVAAEEYGYAVPDPLDPDIVIGGKLTRYDRRTGQAQNISPRPLRGPDFRVVRTEPIVFDPKDPHILYFAANALWKTTDYGKHWTQASPDLTRKNFSLPANIGKFSDQPTAKAKQRGVIYAVAISPLDTKRIWAGTDDGLLHITADGGAHWTDVTGNTLTPFEKVSVLEASHFDAQTAYAAINTLRLDILKPKILRTHDGGKTWANVREGIPDGETVNAVREDPKRKGLLFAATEKSVYASFDDGDHWQSLRLNLPASSVRDIQIHGDDLVAGTHGRGFWILDNISALREIKPQAFDHPVLFQPQTAIRVRWNMNTDTPLPPDEPRLPNPPDGAIIDYFLPAGFHGEVKLEIHDAAGKVLRTFSSNDPVPADDPKLAIPRYWPRPPQPLEGTPGMHRFLWDMHLAAIPGIHAEYPIAAVPHDTAPAPTSPWVQPGRYMVVLLANGSRADMPLTIEMDPRVKTATADLAQQFNASHQLYEDAKLISDAAAHAQAIREQLDQLHSKGGAAATDIEAFNKKIAEIAGEEEDFGPRRPGTAETLSSVRTGALFLMTMMQDADAAPTEAMLTKATEIHTATPKVIERWKQFVQQELPKFNDRLKQDNLSPLNPQAKVRDAEVELRGNEE</sequence>
<gene>
    <name evidence="5" type="ordered locus">Acid345_1624</name>
</gene>
<dbReference type="Pfam" id="PF15902">
    <property type="entry name" value="Sortilin-Vps10"/>
    <property type="match status" value="1"/>
</dbReference>
<dbReference type="InterPro" id="IPR036278">
    <property type="entry name" value="Sialidase_sf"/>
</dbReference>
<dbReference type="Gene3D" id="2.130.10.10">
    <property type="entry name" value="YVTN repeat-like/Quinoprotein amine dehydrogenase"/>
    <property type="match status" value="4"/>
</dbReference>
<dbReference type="CDD" id="cd15482">
    <property type="entry name" value="Sialidase_non-viral"/>
    <property type="match status" value="1"/>
</dbReference>
<dbReference type="EMBL" id="CP000360">
    <property type="protein sequence ID" value="ABF40626.1"/>
    <property type="molecule type" value="Genomic_DNA"/>
</dbReference>
<feature type="region of interest" description="Disordered" evidence="2">
    <location>
        <begin position="1028"/>
        <end position="1054"/>
    </location>
</feature>
<dbReference type="PANTHER" id="PTHR43739">
    <property type="entry name" value="XYLOGLUCANASE (EUROFUNG)"/>
    <property type="match status" value="1"/>
</dbReference>
<feature type="region of interest" description="Disordered" evidence="2">
    <location>
        <begin position="297"/>
        <end position="316"/>
    </location>
</feature>
<evidence type="ECO:0000313" key="5">
    <source>
        <dbReference type="EMBL" id="ABF40626.1"/>
    </source>
</evidence>
<dbReference type="EnsemblBacteria" id="ABF40626">
    <property type="protein sequence ID" value="ABF40626"/>
    <property type="gene ID" value="Acid345_1624"/>
</dbReference>
<dbReference type="eggNOG" id="COG4447">
    <property type="taxonomic scope" value="Bacteria"/>
</dbReference>
<dbReference type="InterPro" id="IPR015943">
    <property type="entry name" value="WD40/YVTN_repeat-like_dom_sf"/>
</dbReference>
<keyword evidence="3" id="KW-0732">Signal</keyword>
<evidence type="ECO:0000259" key="4">
    <source>
        <dbReference type="Pfam" id="PF15902"/>
    </source>
</evidence>
<evidence type="ECO:0000313" key="6">
    <source>
        <dbReference type="Proteomes" id="UP000002432"/>
    </source>
</evidence>
<evidence type="ECO:0000256" key="3">
    <source>
        <dbReference type="SAM" id="SignalP"/>
    </source>
</evidence>